<dbReference type="Pfam" id="PF01585">
    <property type="entry name" value="G-patch"/>
    <property type="match status" value="1"/>
</dbReference>
<dbReference type="PANTHER" id="PTHR20923:SF1">
    <property type="entry name" value="G PATCH DOMAIN AND ANKYRIN REPEAT-CONTAINING PROTEIN 1"/>
    <property type="match status" value="1"/>
</dbReference>
<dbReference type="PROSITE" id="PS50174">
    <property type="entry name" value="G_PATCH"/>
    <property type="match status" value="1"/>
</dbReference>
<dbReference type="SMART" id="SM00443">
    <property type="entry name" value="G_patch"/>
    <property type="match status" value="1"/>
</dbReference>
<feature type="region of interest" description="Disordered" evidence="1">
    <location>
        <begin position="262"/>
        <end position="323"/>
    </location>
</feature>
<accession>A0A817VPY8</accession>
<dbReference type="InterPro" id="IPR039146">
    <property type="entry name" value="GPANK1"/>
</dbReference>
<dbReference type="AlphaFoldDB" id="A0A817VPY8"/>
<evidence type="ECO:0000313" key="4">
    <source>
        <dbReference type="Proteomes" id="UP000663869"/>
    </source>
</evidence>
<protein>
    <recommendedName>
        <fullName evidence="2">G-patch domain-containing protein</fullName>
    </recommendedName>
</protein>
<feature type="region of interest" description="Disordered" evidence="1">
    <location>
        <begin position="41"/>
        <end position="133"/>
    </location>
</feature>
<feature type="compositionally biased region" description="Basic and acidic residues" evidence="1">
    <location>
        <begin position="289"/>
        <end position="307"/>
    </location>
</feature>
<proteinExistence type="predicted"/>
<name>A0A817VPY8_9BILA</name>
<dbReference type="InterPro" id="IPR000467">
    <property type="entry name" value="G_patch_dom"/>
</dbReference>
<dbReference type="Proteomes" id="UP000663869">
    <property type="component" value="Unassembled WGS sequence"/>
</dbReference>
<gene>
    <name evidence="3" type="ORF">FME351_LOCUS3913</name>
</gene>
<dbReference type="GO" id="GO:0003676">
    <property type="term" value="F:nucleic acid binding"/>
    <property type="evidence" value="ECO:0007669"/>
    <property type="project" value="InterPro"/>
</dbReference>
<feature type="domain" description="G-patch" evidence="2">
    <location>
        <begin position="422"/>
        <end position="468"/>
    </location>
</feature>
<evidence type="ECO:0000313" key="3">
    <source>
        <dbReference type="EMBL" id="CAF3344538.1"/>
    </source>
</evidence>
<feature type="compositionally biased region" description="Polar residues" evidence="1">
    <location>
        <begin position="69"/>
        <end position="87"/>
    </location>
</feature>
<feature type="compositionally biased region" description="Low complexity" evidence="1">
    <location>
        <begin position="41"/>
        <end position="58"/>
    </location>
</feature>
<evidence type="ECO:0000256" key="1">
    <source>
        <dbReference type="SAM" id="MobiDB-lite"/>
    </source>
</evidence>
<evidence type="ECO:0000259" key="2">
    <source>
        <dbReference type="PROSITE" id="PS50174"/>
    </source>
</evidence>
<reference evidence="3" key="1">
    <citation type="submission" date="2021-02" db="EMBL/GenBank/DDBJ databases">
        <authorList>
            <person name="Nowell W R."/>
        </authorList>
    </citation>
    <scope>NUCLEOTIDE SEQUENCE</scope>
</reference>
<dbReference type="EMBL" id="CAJNYU010000254">
    <property type="protein sequence ID" value="CAF3344538.1"/>
    <property type="molecule type" value="Genomic_DNA"/>
</dbReference>
<comment type="caution">
    <text evidence="3">The sequence shown here is derived from an EMBL/GenBank/DDBJ whole genome shotgun (WGS) entry which is preliminary data.</text>
</comment>
<feature type="compositionally biased region" description="Low complexity" evidence="1">
    <location>
        <begin position="113"/>
        <end position="126"/>
    </location>
</feature>
<organism evidence="3 4">
    <name type="scientific">Rotaria socialis</name>
    <dbReference type="NCBI Taxonomy" id="392032"/>
    <lineage>
        <taxon>Eukaryota</taxon>
        <taxon>Metazoa</taxon>
        <taxon>Spiralia</taxon>
        <taxon>Gnathifera</taxon>
        <taxon>Rotifera</taxon>
        <taxon>Eurotatoria</taxon>
        <taxon>Bdelloidea</taxon>
        <taxon>Philodinida</taxon>
        <taxon>Philodinidae</taxon>
        <taxon>Rotaria</taxon>
    </lineage>
</organism>
<sequence>MDDTSHVFLIKDKIRCIQKKIMDQLAADLNSALNDANILTSPLSNVPLTSSSSFSTSLKIKRRRKRPVNNESQQQKTEASDSTTPENSRNRMGISKQSASDGDDLQMPSKTQSSSLIIASESDSASQTDDIRRRHRPFKKPIIPSTSLTKLEQPIKLIRCSSMKVSSSTINPTTTTTTINANLNHRCQNCRSTGNCRKIDTDDDPSAPSSASLFSLAIANINCNGKRKRSRAIIHDDFRLGNNSLHDYDMTCGDDPNLTNISSDSSLNLSDSDKDPCLTSNEADDEQSDWPRDESSIPRCLSWKEDGDNNNAAAADDDDDEKMLTTNEGTLDKIVSGAFNMVLHTSKDTIKNRIKSFVNREMLTGNRRNISSKNNYAHPHLKRHVRLLKETRRSHHNSYNHKRVKSEHYPPRHHDIVAPIDSTNIGHQLLEKIGWTPGNGLGLNQDGITAPVDINYHNCRQGFGYDNTSIDTIERMESEHQPPSSSSHPSHV</sequence>
<dbReference type="PANTHER" id="PTHR20923">
    <property type="entry name" value="BAT4 PROTEIN-RELATED"/>
    <property type="match status" value="1"/>
</dbReference>